<evidence type="ECO:0000256" key="8">
    <source>
        <dbReference type="HAMAP-Rule" id="MF_00105"/>
    </source>
</evidence>
<evidence type="ECO:0000313" key="13">
    <source>
        <dbReference type="Proteomes" id="UP001620597"/>
    </source>
</evidence>
<protein>
    <recommendedName>
        <fullName evidence="2 8">Transcription elongation factor GreA</fullName>
    </recommendedName>
    <alternativeName>
        <fullName evidence="7 8">Transcript cleavage factor GreA</fullName>
    </alternativeName>
</protein>
<evidence type="ECO:0000259" key="11">
    <source>
        <dbReference type="Pfam" id="PF03449"/>
    </source>
</evidence>
<dbReference type="NCBIfam" id="TIGR01462">
    <property type="entry name" value="greA"/>
    <property type="match status" value="1"/>
</dbReference>
<keyword evidence="12" id="KW-0648">Protein biosynthesis</keyword>
<evidence type="ECO:0000256" key="9">
    <source>
        <dbReference type="RuleBase" id="RU000556"/>
    </source>
</evidence>
<evidence type="ECO:0000256" key="5">
    <source>
        <dbReference type="ARBA" id="ARBA00023163"/>
    </source>
</evidence>
<evidence type="ECO:0000256" key="4">
    <source>
        <dbReference type="ARBA" id="ARBA00023125"/>
    </source>
</evidence>
<dbReference type="SUPFAM" id="SSF46557">
    <property type="entry name" value="GreA transcript cleavage protein, N-terminal domain"/>
    <property type="match status" value="1"/>
</dbReference>
<comment type="function">
    <text evidence="6 8 9">Necessary for efficient RNA polymerase transcription elongation past template-encoded arresting sites. The arresting sites in DNA have the property of trapping a certain fraction of elongating RNA polymerases that pass through, resulting in locked ternary complexes. Cleavage of the nascent transcript by cleavage factors such as GreA or GreB allows the resumption of elongation from the new 3'terminus. GreA releases sequences of 2 to 3 nucleotides.</text>
</comment>
<dbReference type="PANTHER" id="PTHR30437">
    <property type="entry name" value="TRANSCRIPTION ELONGATION FACTOR GREA"/>
    <property type="match status" value="1"/>
</dbReference>
<feature type="domain" description="Transcription elongation factor GreA/GreB N-terminal" evidence="11">
    <location>
        <begin position="5"/>
        <end position="74"/>
    </location>
</feature>
<dbReference type="NCBIfam" id="NF001263">
    <property type="entry name" value="PRK00226.1-4"/>
    <property type="match status" value="1"/>
</dbReference>
<dbReference type="InterPro" id="IPR023459">
    <property type="entry name" value="Tscrpt_elong_fac_GreA/B_fam"/>
</dbReference>
<dbReference type="Pfam" id="PF03449">
    <property type="entry name" value="GreA_GreB_N"/>
    <property type="match status" value="1"/>
</dbReference>
<keyword evidence="3 8" id="KW-0805">Transcription regulation</keyword>
<keyword evidence="5 8" id="KW-0804">Transcription</keyword>
<gene>
    <name evidence="8 12" type="primary">greA</name>
    <name evidence="12" type="ORF">WG929_12080</name>
</gene>
<name>A0ABW8NJR8_9GAMM</name>
<dbReference type="NCBIfam" id="NF001261">
    <property type="entry name" value="PRK00226.1-2"/>
    <property type="match status" value="1"/>
</dbReference>
<keyword evidence="4 8" id="KW-0238">DNA-binding</keyword>
<evidence type="ECO:0000256" key="3">
    <source>
        <dbReference type="ARBA" id="ARBA00023015"/>
    </source>
</evidence>
<dbReference type="PIRSF" id="PIRSF006092">
    <property type="entry name" value="GreA_GreB"/>
    <property type="match status" value="1"/>
</dbReference>
<dbReference type="PROSITE" id="PS00830">
    <property type="entry name" value="GREAB_2"/>
    <property type="match status" value="1"/>
</dbReference>
<reference evidence="12 13" key="1">
    <citation type="submission" date="2024-03" db="EMBL/GenBank/DDBJ databases">
        <title>High-quality draft genome sequence of Oceanobacter sp. wDCs-4.</title>
        <authorList>
            <person name="Dong C."/>
        </authorList>
    </citation>
    <scope>NUCLEOTIDE SEQUENCE [LARGE SCALE GENOMIC DNA]</scope>
    <source>
        <strain evidence="13">wDCs-4</strain>
    </source>
</reference>
<dbReference type="PANTHER" id="PTHR30437:SF4">
    <property type="entry name" value="TRANSCRIPTION ELONGATION FACTOR GREA"/>
    <property type="match status" value="1"/>
</dbReference>
<dbReference type="HAMAP" id="MF_00105">
    <property type="entry name" value="GreA_GreB"/>
    <property type="match status" value="1"/>
</dbReference>
<dbReference type="EMBL" id="JBBKTX010000014">
    <property type="protein sequence ID" value="MFK4753151.1"/>
    <property type="molecule type" value="Genomic_DNA"/>
</dbReference>
<evidence type="ECO:0000256" key="2">
    <source>
        <dbReference type="ARBA" id="ARBA00013729"/>
    </source>
</evidence>
<dbReference type="InterPro" id="IPR028624">
    <property type="entry name" value="Tscrpt_elong_fac_GreA/B"/>
</dbReference>
<organism evidence="12 13">
    <name type="scientific">Oceanobacter antarcticus</name>
    <dbReference type="NCBI Taxonomy" id="3133425"/>
    <lineage>
        <taxon>Bacteria</taxon>
        <taxon>Pseudomonadati</taxon>
        <taxon>Pseudomonadota</taxon>
        <taxon>Gammaproteobacteria</taxon>
        <taxon>Oceanospirillales</taxon>
        <taxon>Oceanospirillaceae</taxon>
        <taxon>Oceanobacter</taxon>
    </lineage>
</organism>
<evidence type="ECO:0000256" key="7">
    <source>
        <dbReference type="ARBA" id="ARBA00030776"/>
    </source>
</evidence>
<dbReference type="NCBIfam" id="NF001264">
    <property type="entry name" value="PRK00226.1-5"/>
    <property type="match status" value="1"/>
</dbReference>
<evidence type="ECO:0000259" key="10">
    <source>
        <dbReference type="Pfam" id="PF01272"/>
    </source>
</evidence>
<dbReference type="InterPro" id="IPR001437">
    <property type="entry name" value="Tscrpt_elong_fac_GreA/B_C"/>
</dbReference>
<comment type="caution">
    <text evidence="12">The sequence shown here is derived from an EMBL/GenBank/DDBJ whole genome shotgun (WGS) entry which is preliminary data.</text>
</comment>
<dbReference type="InterPro" id="IPR022691">
    <property type="entry name" value="Tscrpt_elong_fac_GreA/B_N"/>
</dbReference>
<keyword evidence="13" id="KW-1185">Reference proteome</keyword>
<dbReference type="Gene3D" id="1.10.287.180">
    <property type="entry name" value="Transcription elongation factor, GreA/GreB, N-terminal domain"/>
    <property type="match status" value="1"/>
</dbReference>
<dbReference type="SUPFAM" id="SSF54534">
    <property type="entry name" value="FKBP-like"/>
    <property type="match status" value="1"/>
</dbReference>
<dbReference type="RefSeq" id="WP_369855076.1">
    <property type="nucleotide sequence ID" value="NZ_JBBKTX010000014.1"/>
</dbReference>
<dbReference type="InterPro" id="IPR006359">
    <property type="entry name" value="Tscrpt_elong_fac_GreA"/>
</dbReference>
<evidence type="ECO:0000256" key="6">
    <source>
        <dbReference type="ARBA" id="ARBA00024916"/>
    </source>
</evidence>
<evidence type="ECO:0000313" key="12">
    <source>
        <dbReference type="EMBL" id="MFK4753151.1"/>
    </source>
</evidence>
<comment type="similarity">
    <text evidence="1 8 9">Belongs to the GreA/GreB family.</text>
</comment>
<accession>A0ABW8NJR8</accession>
<dbReference type="Gene3D" id="3.10.50.30">
    <property type="entry name" value="Transcription elongation factor, GreA/GreB, C-terminal domain"/>
    <property type="match status" value="1"/>
</dbReference>
<dbReference type="InterPro" id="IPR018151">
    <property type="entry name" value="TF_GreA/GreB_CS"/>
</dbReference>
<dbReference type="InterPro" id="IPR036805">
    <property type="entry name" value="Tscrpt_elong_fac_GreA/B_N_sf"/>
</dbReference>
<dbReference type="InterPro" id="IPR036953">
    <property type="entry name" value="GreA/GreB_C_sf"/>
</dbReference>
<dbReference type="GO" id="GO:0003746">
    <property type="term" value="F:translation elongation factor activity"/>
    <property type="evidence" value="ECO:0007669"/>
    <property type="project" value="UniProtKB-KW"/>
</dbReference>
<feature type="domain" description="Transcription elongation factor GreA/GreB C-terminal" evidence="10">
    <location>
        <begin position="83"/>
        <end position="156"/>
    </location>
</feature>
<dbReference type="Pfam" id="PF01272">
    <property type="entry name" value="GreA_GreB"/>
    <property type="match status" value="1"/>
</dbReference>
<sequence>MQKFPMTLEGEKALRDELQRLKSVERPTVIQAIADAREHGDLKENAEYHAAREQQGFIEGRIQEIEGKLSNCQVIDIKTIPRTGKVLFGVTVTIINVDTDEEVEYKIVGDDEADIKANRISVSSPIARALIGKEEGDTVVVKIPSGSVEYEIDQVKHL</sequence>
<dbReference type="Proteomes" id="UP001620597">
    <property type="component" value="Unassembled WGS sequence"/>
</dbReference>
<proteinExistence type="inferred from homology"/>
<keyword evidence="12" id="KW-0251">Elongation factor</keyword>
<dbReference type="PROSITE" id="PS00829">
    <property type="entry name" value="GREAB_1"/>
    <property type="match status" value="1"/>
</dbReference>
<evidence type="ECO:0000256" key="1">
    <source>
        <dbReference type="ARBA" id="ARBA00008213"/>
    </source>
</evidence>